<dbReference type="GO" id="GO:0004423">
    <property type="term" value="F:iduronate-2-sulfatase activity"/>
    <property type="evidence" value="ECO:0007669"/>
    <property type="project" value="InterPro"/>
</dbReference>
<evidence type="ECO:0000256" key="5">
    <source>
        <dbReference type="ARBA" id="ARBA00022801"/>
    </source>
</evidence>
<dbReference type="PANTHER" id="PTHR45953:SF1">
    <property type="entry name" value="IDURONATE 2-SULFATASE"/>
    <property type="match status" value="1"/>
</dbReference>
<evidence type="ECO:0000256" key="3">
    <source>
        <dbReference type="ARBA" id="ARBA00022723"/>
    </source>
</evidence>
<dbReference type="InterPro" id="IPR024607">
    <property type="entry name" value="Sulfatase_CS"/>
</dbReference>
<name>A0A926JSJ5_9FLAO</name>
<dbReference type="Proteomes" id="UP000653730">
    <property type="component" value="Unassembled WGS sequence"/>
</dbReference>
<keyword evidence="6" id="KW-0106">Calcium</keyword>
<organism evidence="8 9">
    <name type="scientific">Sinomicrobium weinanense</name>
    <dbReference type="NCBI Taxonomy" id="2842200"/>
    <lineage>
        <taxon>Bacteria</taxon>
        <taxon>Pseudomonadati</taxon>
        <taxon>Bacteroidota</taxon>
        <taxon>Flavobacteriia</taxon>
        <taxon>Flavobacteriales</taxon>
        <taxon>Flavobacteriaceae</taxon>
        <taxon>Sinomicrobium</taxon>
    </lineage>
</organism>
<keyword evidence="5" id="KW-0378">Hydrolase</keyword>
<protein>
    <submittedName>
        <fullName evidence="8">Sulfatase</fullName>
    </submittedName>
</protein>
<dbReference type="EMBL" id="JACVDC010000028">
    <property type="protein sequence ID" value="MBC9796467.1"/>
    <property type="molecule type" value="Genomic_DNA"/>
</dbReference>
<keyword evidence="3" id="KW-0479">Metal-binding</keyword>
<keyword evidence="9" id="KW-1185">Reference proteome</keyword>
<evidence type="ECO:0000313" key="9">
    <source>
        <dbReference type="Proteomes" id="UP000653730"/>
    </source>
</evidence>
<accession>A0A926JSJ5</accession>
<keyword evidence="4" id="KW-0732">Signal</keyword>
<dbReference type="InterPro" id="IPR017850">
    <property type="entry name" value="Alkaline_phosphatase_core_sf"/>
</dbReference>
<dbReference type="AlphaFoldDB" id="A0A926JSJ5"/>
<feature type="domain" description="Sulfatase N-terminal" evidence="7">
    <location>
        <begin position="36"/>
        <end position="379"/>
    </location>
</feature>
<proteinExistence type="inferred from homology"/>
<sequence length="487" mass="55757">MKKLWSTVRKSEINLILFACCLLIPFGALFSQEKYNVLFIAIDDLNDYVSLLEDHPGIKTPNLDKFAKKAVTFTRAYTAAPVCNPSRAAVLTGLSPAATGLYDNRDHFQNSEEAMAATLIPEHFKENGYITMWSGKLFHTGGKQYFSRPGKQRMEKMWDDSQGHDGGYGPMPVKSNIPDSIRHPPLFDYGPWKGPDKDFPDVVNTDITIDRLNQSYDSPFFMTLGLYRPHNPWTAPKRFFDMYPLDEVKVPEVFENDLDDIPEIGKKWAEKPVNLDALKSINQWKPVVRSYLAAISFMDYNLGRVLEALENSEYSDNTIVVLWADHGFHMGEKEHFAKYALWEKTTHTLLMAKIPDGPEGERRDQPVNLLDMYPTLIDYCDLPGTPQKLSGRSLRPLIEDPGALRENPSITYYIKGSLGMRSEKWRYIRYYDGTEELYDSNEDPGEWKNLAGKPEYKNVIEGFSRWIPDKIKPDVGPIKSNQNENNK</sequence>
<evidence type="ECO:0000313" key="8">
    <source>
        <dbReference type="EMBL" id="MBC9796467.1"/>
    </source>
</evidence>
<dbReference type="RefSeq" id="WP_187965612.1">
    <property type="nucleotide sequence ID" value="NZ_JACVDC010000028.1"/>
</dbReference>
<evidence type="ECO:0000256" key="2">
    <source>
        <dbReference type="ARBA" id="ARBA00008779"/>
    </source>
</evidence>
<dbReference type="CDD" id="cd16030">
    <property type="entry name" value="iduronate-2-sulfatase"/>
    <property type="match status" value="1"/>
</dbReference>
<dbReference type="PROSITE" id="PS00149">
    <property type="entry name" value="SULFATASE_2"/>
    <property type="match status" value="1"/>
</dbReference>
<reference evidence="8 9" key="1">
    <citation type="submission" date="2020-09" db="EMBL/GenBank/DDBJ databases">
        <title>Sinomicrobium weinanense sp. nov., a halophilic bacteria isolated from saline-alkali soil.</title>
        <authorList>
            <person name="Wu P."/>
            <person name="Ren H."/>
            <person name="Mei Y."/>
            <person name="Liang Y."/>
            <person name="Chen Z."/>
        </authorList>
    </citation>
    <scope>NUCLEOTIDE SEQUENCE [LARGE SCALE GENOMIC DNA]</scope>
    <source>
        <strain evidence="8 9">FJxs</strain>
    </source>
</reference>
<dbReference type="InterPro" id="IPR000917">
    <property type="entry name" value="Sulfatase_N"/>
</dbReference>
<dbReference type="Gene3D" id="3.40.720.10">
    <property type="entry name" value="Alkaline Phosphatase, subunit A"/>
    <property type="match status" value="1"/>
</dbReference>
<dbReference type="SUPFAM" id="SSF53649">
    <property type="entry name" value="Alkaline phosphatase-like"/>
    <property type="match status" value="1"/>
</dbReference>
<evidence type="ECO:0000256" key="4">
    <source>
        <dbReference type="ARBA" id="ARBA00022729"/>
    </source>
</evidence>
<comment type="similarity">
    <text evidence="2">Belongs to the sulfatase family.</text>
</comment>
<comment type="cofactor">
    <cofactor evidence="1">
        <name>Ca(2+)</name>
        <dbReference type="ChEBI" id="CHEBI:29108"/>
    </cofactor>
</comment>
<dbReference type="GO" id="GO:0046872">
    <property type="term" value="F:metal ion binding"/>
    <property type="evidence" value="ECO:0007669"/>
    <property type="project" value="UniProtKB-KW"/>
</dbReference>
<evidence type="ECO:0000256" key="6">
    <source>
        <dbReference type="ARBA" id="ARBA00022837"/>
    </source>
</evidence>
<comment type="caution">
    <text evidence="8">The sequence shown here is derived from an EMBL/GenBank/DDBJ whole genome shotgun (WGS) entry which is preliminary data.</text>
</comment>
<dbReference type="InterPro" id="IPR035874">
    <property type="entry name" value="IDS"/>
</dbReference>
<evidence type="ECO:0000256" key="1">
    <source>
        <dbReference type="ARBA" id="ARBA00001913"/>
    </source>
</evidence>
<evidence type="ECO:0000259" key="7">
    <source>
        <dbReference type="Pfam" id="PF00884"/>
    </source>
</evidence>
<gene>
    <name evidence="8" type="ORF">IBL28_10830</name>
</gene>
<dbReference type="GO" id="GO:0005737">
    <property type="term" value="C:cytoplasm"/>
    <property type="evidence" value="ECO:0007669"/>
    <property type="project" value="TreeGrafter"/>
</dbReference>
<dbReference type="PANTHER" id="PTHR45953">
    <property type="entry name" value="IDURONATE 2-SULFATASE"/>
    <property type="match status" value="1"/>
</dbReference>
<dbReference type="Pfam" id="PF00884">
    <property type="entry name" value="Sulfatase"/>
    <property type="match status" value="1"/>
</dbReference>